<protein>
    <recommendedName>
        <fullName evidence="1">Tc1-like transposase DDE domain-containing protein</fullName>
    </recommendedName>
</protein>
<dbReference type="AlphaFoldDB" id="A0A6C0GBN3"/>
<evidence type="ECO:0000313" key="2">
    <source>
        <dbReference type="EMBL" id="QHT65298.1"/>
    </source>
</evidence>
<dbReference type="EMBL" id="CP048222">
    <property type="protein sequence ID" value="QHT65298.1"/>
    <property type="molecule type" value="Genomic_DNA"/>
</dbReference>
<dbReference type="Pfam" id="PF13358">
    <property type="entry name" value="DDE_3"/>
    <property type="match status" value="1"/>
</dbReference>
<reference evidence="2 3" key="1">
    <citation type="submission" date="2020-01" db="EMBL/GenBank/DDBJ databases">
        <authorList>
            <person name="Kim M.K."/>
        </authorList>
    </citation>
    <scope>NUCLEOTIDE SEQUENCE [LARGE SCALE GENOMIC DNA]</scope>
    <source>
        <strain evidence="2 3">172606-1</strain>
    </source>
</reference>
<name>A0A6C0GBN3_9BACT</name>
<accession>A0A6C0GBN3</accession>
<evidence type="ECO:0000259" key="1">
    <source>
        <dbReference type="Pfam" id="PF13358"/>
    </source>
</evidence>
<organism evidence="2 3">
    <name type="scientific">Rhodocytophaga rosea</name>
    <dbReference type="NCBI Taxonomy" id="2704465"/>
    <lineage>
        <taxon>Bacteria</taxon>
        <taxon>Pseudomonadati</taxon>
        <taxon>Bacteroidota</taxon>
        <taxon>Cytophagia</taxon>
        <taxon>Cytophagales</taxon>
        <taxon>Rhodocytophagaceae</taxon>
        <taxon>Rhodocytophaga</taxon>
    </lineage>
</organism>
<dbReference type="Proteomes" id="UP000480178">
    <property type="component" value="Chromosome"/>
</dbReference>
<keyword evidence="3" id="KW-1185">Reference proteome</keyword>
<sequence>MLYLAQAGRINVYFGDESGFCLTPCVPYGWIKKGKHAPILSQRSARVNVFGLLSTDNELLTYQKSGSLNATFIIECVDAFSTSITKPTELS</sequence>
<dbReference type="InterPro" id="IPR038717">
    <property type="entry name" value="Tc1-like_DDE_dom"/>
</dbReference>
<gene>
    <name evidence="2" type="ORF">GXP67_00720</name>
</gene>
<proteinExistence type="predicted"/>
<evidence type="ECO:0000313" key="3">
    <source>
        <dbReference type="Proteomes" id="UP000480178"/>
    </source>
</evidence>
<dbReference type="KEGG" id="rhoz:GXP67_00720"/>
<dbReference type="RefSeq" id="WP_162441385.1">
    <property type="nucleotide sequence ID" value="NZ_CP048222.1"/>
</dbReference>
<feature type="domain" description="Tc1-like transposase DDE" evidence="1">
    <location>
        <begin position="12"/>
        <end position="86"/>
    </location>
</feature>